<keyword evidence="2" id="KW-0812">Transmembrane</keyword>
<dbReference type="SMART" id="SM00423">
    <property type="entry name" value="PSI"/>
    <property type="match status" value="11"/>
</dbReference>
<feature type="signal peptide" evidence="3">
    <location>
        <begin position="1"/>
        <end position="15"/>
    </location>
</feature>
<feature type="domain" description="PSI" evidence="4">
    <location>
        <begin position="1294"/>
        <end position="1341"/>
    </location>
</feature>
<comment type="caution">
    <text evidence="5">The sequence shown here is derived from an EMBL/GenBank/DDBJ whole genome shotgun (WGS) entry which is preliminary data.</text>
</comment>
<feature type="domain" description="PSI" evidence="4">
    <location>
        <begin position="1780"/>
        <end position="1825"/>
    </location>
</feature>
<name>A0A8S1Y7B4_PAROT</name>
<dbReference type="Proteomes" id="UP000683925">
    <property type="component" value="Unassembled WGS sequence"/>
</dbReference>
<feature type="domain" description="PSI" evidence="4">
    <location>
        <begin position="1580"/>
        <end position="1623"/>
    </location>
</feature>
<evidence type="ECO:0000256" key="2">
    <source>
        <dbReference type="SAM" id="Phobius"/>
    </source>
</evidence>
<dbReference type="SMART" id="SM00639">
    <property type="entry name" value="PSA"/>
    <property type="match status" value="24"/>
</dbReference>
<feature type="domain" description="PSI" evidence="4">
    <location>
        <begin position="1156"/>
        <end position="1205"/>
    </location>
</feature>
<keyword evidence="3" id="KW-0732">Signal</keyword>
<reference evidence="5" key="1">
    <citation type="submission" date="2021-01" db="EMBL/GenBank/DDBJ databases">
        <authorList>
            <consortium name="Genoscope - CEA"/>
            <person name="William W."/>
        </authorList>
    </citation>
    <scope>NUCLEOTIDE SEQUENCE</scope>
</reference>
<feature type="domain" description="PSI" evidence="4">
    <location>
        <begin position="387"/>
        <end position="433"/>
    </location>
</feature>
<organism evidence="5 6">
    <name type="scientific">Paramecium octaurelia</name>
    <dbReference type="NCBI Taxonomy" id="43137"/>
    <lineage>
        <taxon>Eukaryota</taxon>
        <taxon>Sar</taxon>
        <taxon>Alveolata</taxon>
        <taxon>Ciliophora</taxon>
        <taxon>Intramacronucleata</taxon>
        <taxon>Oligohymenophorea</taxon>
        <taxon>Peniculida</taxon>
        <taxon>Parameciidae</taxon>
        <taxon>Paramecium</taxon>
    </lineage>
</organism>
<feature type="domain" description="PSI" evidence="4">
    <location>
        <begin position="720"/>
        <end position="769"/>
    </location>
</feature>
<feature type="chain" id="PRO_5035803642" description="PSI domain-containing protein" evidence="3">
    <location>
        <begin position="16"/>
        <end position="2017"/>
    </location>
</feature>
<keyword evidence="2" id="KW-1133">Transmembrane helix</keyword>
<dbReference type="EMBL" id="CAJJDP010000143">
    <property type="protein sequence ID" value="CAD8207802.1"/>
    <property type="molecule type" value="Genomic_DNA"/>
</dbReference>
<feature type="domain" description="PSI" evidence="4">
    <location>
        <begin position="516"/>
        <end position="569"/>
    </location>
</feature>
<evidence type="ECO:0000313" key="6">
    <source>
        <dbReference type="Proteomes" id="UP000683925"/>
    </source>
</evidence>
<keyword evidence="2" id="KW-0472">Membrane</keyword>
<dbReference type="OMA" id="TEFACKD"/>
<dbReference type="InterPro" id="IPR016201">
    <property type="entry name" value="PSI"/>
</dbReference>
<evidence type="ECO:0000313" key="5">
    <source>
        <dbReference type="EMBL" id="CAD8207802.1"/>
    </source>
</evidence>
<dbReference type="Pfam" id="PF01508">
    <property type="entry name" value="Paramecium_SA"/>
    <property type="match status" value="22"/>
</dbReference>
<proteinExistence type="predicted"/>
<keyword evidence="1" id="KW-0325">Glycoprotein</keyword>
<dbReference type="OrthoDB" id="292076at2759"/>
<feature type="domain" description="PSI" evidence="4">
    <location>
        <begin position="126"/>
        <end position="174"/>
    </location>
</feature>
<feature type="domain" description="PSI" evidence="4">
    <location>
        <begin position="1227"/>
        <end position="1281"/>
    </location>
</feature>
<gene>
    <name evidence="5" type="ORF">POCTA_138.1.T1420043</name>
</gene>
<dbReference type="InterPro" id="IPR002895">
    <property type="entry name" value="Paramecium_SA"/>
</dbReference>
<protein>
    <recommendedName>
        <fullName evidence="4">PSI domain-containing protein</fullName>
    </recommendedName>
</protein>
<sequence>MQTLLNFILVFEALSQFKNYPCFRENITSQYDCEHYYVGQSYWNSTACLMNETTINPNTTETNKDPTYCNLISKTECADDFNCALINDNCLHFTGCSAFLKEKQEECQSISKRCITNGKQCVEIGLCEEYLTEQACQYDEDGDYCYWDSSIQKCETADTCEQYPKFLNTDQLCRDEQKTCTVAQSGKGCVESNSKCSDQLFQNQCFWNRDQTQECFWNGTACVDKICQNAFSSLITDEQCTKYLKKCTTKLNGGCVDRTTCDAATIKDACKTNAKGELCYWDGTKCLDKICSNAPSTYKTNSECESYLEHCITNGNGCVNNVTCDSAKLEDACESDLSNNQCAWVNNLCVIAQCSLAPTTLTTNLDCSRFLTGCVTKKEGGCMKISQCSDYDIEEACLIDLNGDECFWNDNDVCVDKTCENAPLTLEQHEDCQLYSENCTLNPKTNLGCVDMICENITTQQLCVTDLNDNKCFYEEKCSSKECTLATLTTALECNKYLSECTLNDAGNGCTLLPLTCRGNSKKENCYFRLDGLCGWNSQSNVCIDRECFTADATYNTNEQCDTYLKGCVVSNTTGCMVLPKLCEDRKKELNCHFDDDDCVWGSELCQSRSCYTAQFELDSIDMTECKQYIECSQDETQCCILNNQGNNCQEKSTCDVLDQLNCVSDAAIDGTCVWNGVQCINANSLLCTDYIGQNHKECHDLKNTCTVNANQNGCIDLKECEDYDNQSQCVLNLRQQFCSWDTATSTCSSYSCSDAPDSFSYSTDEQCRVFQSDCTVHSHIGKCVDKFSTCGEYLKKESCYKTITSTKNNCYWYNNQCRKTETCADLTFLQTFTTANCEQILYDCKVNVTNDGCVSKVCTDYNYTTLEQCLSLSSCSINKSKTQCIPIKQYCNEYTDQSQCYYSKDEGLCMSYNDACKTKNHPCEEMTGDEITCPTYRRACIKMPLSSSCKRNICQSEQFPSTSLAQCQDFDSGCTAQIDLEQCTDIKDSCSDYYTDLNLCYYSKRNIDKDTCSDLQDIKACNKIIFKYDATCESLNKSCADNPDKQTGSQCVDKTCSNAIKSEYNHQICQEWMADCTSNYDGTKCIIMQDNCSNYTGSECGESSKSEKCKMVDNICVPGKCDQTPSTYLDNQVCESYLSTCTVGRIGGCEQRQQTCNLYQLKKQCYFDINNNRCFWNPTLLNCVQLKCSNIEKTSQYSTTQQCKSIQYIDCILDNSGMGCQDNQYQCESITSQQLCTKDVKGQQCQWNGDKCYTQTCTTAPITLKTLQECLAYYTKVKCTTKSGGGCTFQLDYCENYTDQGSCIISKKGVECGYDEKEKKCKVKSCSIAPLSYTTHQQCNDYLDTCTVQTTGSGCQTIPDTCEEMTMIQCEVSDCYYDNDQSKCITKTCQNKPDSISSCSEYLSQCYQDTIKCKSAICEYYYYATDEECRNIMPHCTSDGTQCIPRRKCTQAFYEASCVSQPDGQLCQWTSSKQCSVRSCSVAPKTLTTHSQCQSYLKNCTTQKNGGCINLMQCIEYSINEQCQIDTLLKPCVWDTTKNWCRNQECQDQFGNNHKSCQAFSKECTADFVKKGYCMDILECSEYTKKLHCIIGTDGSCLWVNNQCYQYSQCEDIQFKTHEECQKVSKDCTTDGNQCVPITFCQETNTNGGCYLGIDGECIQIVKDDVNVCTQFESCKQIALPSHSQCYATKSDCTTDGVTCITLTDCNKYTLQISCVINSEGRILQDKKVISTGQCAWDSSANQCRDQGCTDLVGTTNEACESQLYSCTSNGKTCVSKFNCSSLTNEAECKIAKSDDGQCFWFSNKCEVIGCANIANANSVEKCKEQNSKCTYDGQSCIAIGICKDYKTQTSCNSKGTDGFCSWTPPASSNVTTTTERNVCKKMESCQQSEQDQNSCLQVKDLCYYKQATNTSSSQCLEHTCATYYEQNDICQFFYNFNKSEITFCQIKNNTCMPIADPTTLSYNDCYLLSGYTYTFNSQQSKCESCQPPRKNVTITPPIFANILTFFLIVQIIVFI</sequence>
<feature type="domain" description="PSI" evidence="4">
    <location>
        <begin position="1449"/>
        <end position="1495"/>
    </location>
</feature>
<feature type="domain" description="PSI" evidence="4">
    <location>
        <begin position="1706"/>
        <end position="1776"/>
    </location>
</feature>
<evidence type="ECO:0000256" key="3">
    <source>
        <dbReference type="SAM" id="SignalP"/>
    </source>
</evidence>
<evidence type="ECO:0000259" key="4">
    <source>
        <dbReference type="SMART" id="SM00423"/>
    </source>
</evidence>
<accession>A0A8S1Y7B4</accession>
<keyword evidence="6" id="KW-1185">Reference proteome</keyword>
<evidence type="ECO:0000256" key="1">
    <source>
        <dbReference type="ARBA" id="ARBA00023180"/>
    </source>
</evidence>
<feature type="transmembrane region" description="Helical" evidence="2">
    <location>
        <begin position="1996"/>
        <end position="2016"/>
    </location>
</feature>